<comment type="caution">
    <text evidence="1">The sequence shown here is derived from an EMBL/GenBank/DDBJ whole genome shotgun (WGS) entry which is preliminary data.</text>
</comment>
<keyword evidence="2" id="KW-1185">Reference proteome</keyword>
<gene>
    <name evidence="1" type="ORF">MNOR_LOCUS41657</name>
</gene>
<reference evidence="1 2" key="1">
    <citation type="submission" date="2024-05" db="EMBL/GenBank/DDBJ databases">
        <authorList>
            <person name="Wallberg A."/>
        </authorList>
    </citation>
    <scope>NUCLEOTIDE SEQUENCE [LARGE SCALE GENOMIC DNA]</scope>
</reference>
<accession>A0AAV2SUI8</accession>
<protein>
    <submittedName>
        <fullName evidence="1">Uncharacterized protein</fullName>
    </submittedName>
</protein>
<name>A0AAV2SUI8_MEGNR</name>
<organism evidence="1 2">
    <name type="scientific">Meganyctiphanes norvegica</name>
    <name type="common">Northern krill</name>
    <name type="synonym">Thysanopoda norvegica</name>
    <dbReference type="NCBI Taxonomy" id="48144"/>
    <lineage>
        <taxon>Eukaryota</taxon>
        <taxon>Metazoa</taxon>
        <taxon>Ecdysozoa</taxon>
        <taxon>Arthropoda</taxon>
        <taxon>Crustacea</taxon>
        <taxon>Multicrustacea</taxon>
        <taxon>Malacostraca</taxon>
        <taxon>Eumalacostraca</taxon>
        <taxon>Eucarida</taxon>
        <taxon>Euphausiacea</taxon>
        <taxon>Euphausiidae</taxon>
        <taxon>Meganyctiphanes</taxon>
    </lineage>
</organism>
<evidence type="ECO:0000313" key="2">
    <source>
        <dbReference type="Proteomes" id="UP001497623"/>
    </source>
</evidence>
<proteinExistence type="predicted"/>
<dbReference type="AlphaFoldDB" id="A0AAV2SUI8"/>
<sequence length="102" mass="10708">MNKSTDVPVDPVLTGRSSVDIAVVPHALGHGGQATSMLHELINDIEASSSATITAVSMSPVYTTAPLTSNAASTLHGNSAPPQDLLVRRLHLPLPPHSEPRW</sequence>
<evidence type="ECO:0000313" key="1">
    <source>
        <dbReference type="EMBL" id="CAL4250121.1"/>
    </source>
</evidence>
<dbReference type="EMBL" id="CAXKWB010163371">
    <property type="protein sequence ID" value="CAL4250121.1"/>
    <property type="molecule type" value="Genomic_DNA"/>
</dbReference>
<dbReference type="Proteomes" id="UP001497623">
    <property type="component" value="Unassembled WGS sequence"/>
</dbReference>